<dbReference type="OrthoDB" id="3233595at2759"/>
<dbReference type="RefSeq" id="XP_020115541.1">
    <property type="nucleotide sequence ID" value="XM_020265261.1"/>
</dbReference>
<dbReference type="AlphaFoldDB" id="A0A1Q5Q6Q0"/>
<dbReference type="Pfam" id="PF08240">
    <property type="entry name" value="ADH_N"/>
    <property type="match status" value="1"/>
</dbReference>
<keyword evidence="5" id="KW-1185">Reference proteome</keyword>
<gene>
    <name evidence="4" type="ORF">UA08_09330</name>
</gene>
<evidence type="ECO:0000256" key="2">
    <source>
        <dbReference type="ARBA" id="ARBA00023002"/>
    </source>
</evidence>
<organism evidence="4 5">
    <name type="scientific">Talaromyces atroroseus</name>
    <dbReference type="NCBI Taxonomy" id="1441469"/>
    <lineage>
        <taxon>Eukaryota</taxon>
        <taxon>Fungi</taxon>
        <taxon>Dikarya</taxon>
        <taxon>Ascomycota</taxon>
        <taxon>Pezizomycotina</taxon>
        <taxon>Eurotiomycetes</taxon>
        <taxon>Eurotiomycetidae</taxon>
        <taxon>Eurotiales</taxon>
        <taxon>Trichocomaceae</taxon>
        <taxon>Talaromyces</taxon>
        <taxon>Talaromyces sect. Trachyspermi</taxon>
    </lineage>
</organism>
<dbReference type="GeneID" id="31009086"/>
<dbReference type="Gene3D" id="3.90.180.10">
    <property type="entry name" value="Medium-chain alcohol dehydrogenases, catalytic domain"/>
    <property type="match status" value="2"/>
</dbReference>
<evidence type="ECO:0000259" key="3">
    <source>
        <dbReference type="Pfam" id="PF08240"/>
    </source>
</evidence>
<sequence>MLELIIHPGPKTQAIESPIPVPNDDQVVIKVIVSGSNPKDWKRPEWSDVHINQGDDIAGIVHAVGKNVSEFKPGDRVAAFHEIMQPGGSYAEYALAWASTTFHIPQKTWFEGDIIVDYRLGADSLVDQIQSFLRKHNFEKLQHVFDAVCDHGSLKNILHVLDQEHGIVACVLPQADYQLSSLSPGVKLLQTNVRSVHGQPGSFPGDPDFGFVYFRYFSRGLTEGWFSGHPYEVRENGLDGVEGALRDLKEGKASAVKYVFRVEDTPALKK</sequence>
<dbReference type="Gene3D" id="3.40.50.720">
    <property type="entry name" value="NAD(P)-binding Rossmann-like Domain"/>
    <property type="match status" value="1"/>
</dbReference>
<dbReference type="PANTHER" id="PTHR45348">
    <property type="entry name" value="HYPOTHETICAL OXIDOREDUCTASE (EUROFUNG)"/>
    <property type="match status" value="1"/>
</dbReference>
<comment type="similarity">
    <text evidence="1">Belongs to the zinc-containing alcohol dehydrogenase family.</text>
</comment>
<keyword evidence="2" id="KW-0560">Oxidoreductase</keyword>
<evidence type="ECO:0000313" key="5">
    <source>
        <dbReference type="Proteomes" id="UP000214365"/>
    </source>
</evidence>
<dbReference type="EMBL" id="LFMY01000021">
    <property type="protein sequence ID" value="OKL55420.1"/>
    <property type="molecule type" value="Genomic_DNA"/>
</dbReference>
<feature type="domain" description="Alcohol dehydrogenase-like N-terminal" evidence="3">
    <location>
        <begin position="24"/>
        <end position="105"/>
    </location>
</feature>
<evidence type="ECO:0000313" key="4">
    <source>
        <dbReference type="EMBL" id="OKL55420.1"/>
    </source>
</evidence>
<evidence type="ECO:0000256" key="1">
    <source>
        <dbReference type="ARBA" id="ARBA00008072"/>
    </source>
</evidence>
<comment type="caution">
    <text evidence="4">The sequence shown here is derived from an EMBL/GenBank/DDBJ whole genome shotgun (WGS) entry which is preliminary data.</text>
</comment>
<reference evidence="4 5" key="1">
    <citation type="submission" date="2015-06" db="EMBL/GenBank/DDBJ databases">
        <title>Talaromyces atroroseus IBT 11181 draft genome.</title>
        <authorList>
            <person name="Rasmussen K.B."/>
            <person name="Rasmussen S."/>
            <person name="Petersen B."/>
            <person name="Sicheritz-Ponten T."/>
            <person name="Mortensen U.H."/>
            <person name="Thrane U."/>
        </authorList>
    </citation>
    <scope>NUCLEOTIDE SEQUENCE [LARGE SCALE GENOMIC DNA]</scope>
    <source>
        <strain evidence="4 5">IBT 11181</strain>
    </source>
</reference>
<name>A0A1Q5Q6Q0_TALAT</name>
<dbReference type="STRING" id="1441469.A0A1Q5Q6Q0"/>
<dbReference type="InterPro" id="IPR013154">
    <property type="entry name" value="ADH-like_N"/>
</dbReference>
<dbReference type="PANTHER" id="PTHR45348:SF5">
    <property type="entry name" value="OXIDOREDUCTASE, PUTATIVE (AFU_ORTHOLOGUE AFUA_8G01420)-RELATED"/>
    <property type="match status" value="1"/>
</dbReference>
<protein>
    <recommendedName>
        <fullName evidence="3">Alcohol dehydrogenase-like N-terminal domain-containing protein</fullName>
    </recommendedName>
</protein>
<accession>A0A1Q5Q6Q0</accession>
<dbReference type="SUPFAM" id="SSF50129">
    <property type="entry name" value="GroES-like"/>
    <property type="match status" value="1"/>
</dbReference>
<dbReference type="InterPro" id="IPR011032">
    <property type="entry name" value="GroES-like_sf"/>
</dbReference>
<dbReference type="Proteomes" id="UP000214365">
    <property type="component" value="Unassembled WGS sequence"/>
</dbReference>
<proteinExistence type="inferred from homology"/>
<dbReference type="InterPro" id="IPR047122">
    <property type="entry name" value="Trans-enoyl_RdTase-like"/>
</dbReference>
<dbReference type="GO" id="GO:0016651">
    <property type="term" value="F:oxidoreductase activity, acting on NAD(P)H"/>
    <property type="evidence" value="ECO:0007669"/>
    <property type="project" value="InterPro"/>
</dbReference>